<evidence type="ECO:0000259" key="3">
    <source>
        <dbReference type="Pfam" id="PF14361"/>
    </source>
</evidence>
<dbReference type="InterPro" id="IPR041522">
    <property type="entry name" value="CdaR_GGDEF"/>
</dbReference>
<proteinExistence type="inferred from homology"/>
<gene>
    <name evidence="5" type="ORF">UFOPK2761_02150</name>
</gene>
<dbReference type="PANTHER" id="PTHR33744">
    <property type="entry name" value="CARBOHYDRATE DIACID REGULATOR"/>
    <property type="match status" value="1"/>
</dbReference>
<dbReference type="Pfam" id="PF17853">
    <property type="entry name" value="GGDEF_2"/>
    <property type="match status" value="1"/>
</dbReference>
<dbReference type="Gene3D" id="1.10.10.2840">
    <property type="entry name" value="PucR C-terminal helix-turn-helix domain"/>
    <property type="match status" value="1"/>
</dbReference>
<name>A0A6J6U327_9ZZZZ</name>
<dbReference type="PANTHER" id="PTHR33744:SF1">
    <property type="entry name" value="DNA-BINDING TRANSCRIPTIONAL ACTIVATOR ADER"/>
    <property type="match status" value="1"/>
</dbReference>
<feature type="domain" description="RsbT co-antagonist protein RsbRD N-terminal" evidence="3">
    <location>
        <begin position="21"/>
        <end position="161"/>
    </location>
</feature>
<comment type="similarity">
    <text evidence="1">Belongs to the CdaR family.</text>
</comment>
<evidence type="ECO:0000256" key="1">
    <source>
        <dbReference type="ARBA" id="ARBA00006754"/>
    </source>
</evidence>
<evidence type="ECO:0000313" key="5">
    <source>
        <dbReference type="EMBL" id="CAB4753628.1"/>
    </source>
</evidence>
<sequence length="407" mass="45218">MSTEDQGIADVVRQLLPRCSSITSLVVEDILREIPEFAHDARLMDLLEAAATENVSAAMHAIALGTRLDTIDAPQAGVEHARILARREVPITVLLRAYRLGQTRFVEGVLEEARQQGFELGEGMVELVRAVALYIDRISDQVAHAYDQERELWVGSKAALRQQWVGQLLLDGPQADVSQAERALRYRLDGWHMAVEAWIDDSQDQSSVVGYFDRAAALIRRAGHVRLDHLSVPTDTFQVRMWFPVSESWTIDTQALAEALREAGNPVRLALGDKRQGVAGFRTSAASARRVKSLAMSAHGPVPRVLSHAEVAAVALLVDDPVELQFFVSSTLGALASPDPRCEDLRETLLVYLEANRSYHMAASRLHVHRNTVHYRVQQAMEFVDSELGSDTFALQMALTICRWISL</sequence>
<reference evidence="5" key="1">
    <citation type="submission" date="2020-05" db="EMBL/GenBank/DDBJ databases">
        <authorList>
            <person name="Chiriac C."/>
            <person name="Salcher M."/>
            <person name="Ghai R."/>
            <person name="Kavagutti S V."/>
        </authorList>
    </citation>
    <scope>NUCLEOTIDE SEQUENCE</scope>
</reference>
<protein>
    <submittedName>
        <fullName evidence="5">Unannotated protein</fullName>
    </submittedName>
</protein>
<dbReference type="EMBL" id="CAEZYQ010000016">
    <property type="protein sequence ID" value="CAB4753628.1"/>
    <property type="molecule type" value="Genomic_DNA"/>
</dbReference>
<dbReference type="InterPro" id="IPR051448">
    <property type="entry name" value="CdaR-like_regulators"/>
</dbReference>
<dbReference type="AlphaFoldDB" id="A0A6J6U327"/>
<feature type="domain" description="CdaR GGDEF-like" evidence="4">
    <location>
        <begin position="175"/>
        <end position="291"/>
    </location>
</feature>
<accession>A0A6J6U327</accession>
<dbReference type="InterPro" id="IPR025751">
    <property type="entry name" value="RsbRD_N_dom"/>
</dbReference>
<dbReference type="Pfam" id="PF13556">
    <property type="entry name" value="HTH_30"/>
    <property type="match status" value="1"/>
</dbReference>
<dbReference type="InterPro" id="IPR025736">
    <property type="entry name" value="PucR_C-HTH_dom"/>
</dbReference>
<dbReference type="InterPro" id="IPR042070">
    <property type="entry name" value="PucR_C-HTH_sf"/>
</dbReference>
<evidence type="ECO:0000259" key="2">
    <source>
        <dbReference type="Pfam" id="PF13556"/>
    </source>
</evidence>
<evidence type="ECO:0000259" key="4">
    <source>
        <dbReference type="Pfam" id="PF17853"/>
    </source>
</evidence>
<organism evidence="5">
    <name type="scientific">freshwater metagenome</name>
    <dbReference type="NCBI Taxonomy" id="449393"/>
    <lineage>
        <taxon>unclassified sequences</taxon>
        <taxon>metagenomes</taxon>
        <taxon>ecological metagenomes</taxon>
    </lineage>
</organism>
<dbReference type="Pfam" id="PF14361">
    <property type="entry name" value="RsbRD_N"/>
    <property type="match status" value="1"/>
</dbReference>
<feature type="domain" description="PucR C-terminal helix-turn-helix" evidence="2">
    <location>
        <begin position="345"/>
        <end position="400"/>
    </location>
</feature>